<dbReference type="Proteomes" id="UP001732700">
    <property type="component" value="Chromosome 2C"/>
</dbReference>
<protein>
    <submittedName>
        <fullName evidence="1">Uncharacterized protein</fullName>
    </submittedName>
</protein>
<reference evidence="1" key="1">
    <citation type="submission" date="2021-05" db="EMBL/GenBank/DDBJ databases">
        <authorList>
            <person name="Scholz U."/>
            <person name="Mascher M."/>
            <person name="Fiebig A."/>
        </authorList>
    </citation>
    <scope>NUCLEOTIDE SEQUENCE [LARGE SCALE GENOMIC DNA]</scope>
</reference>
<organism evidence="1 2">
    <name type="scientific">Avena sativa</name>
    <name type="common">Oat</name>
    <dbReference type="NCBI Taxonomy" id="4498"/>
    <lineage>
        <taxon>Eukaryota</taxon>
        <taxon>Viridiplantae</taxon>
        <taxon>Streptophyta</taxon>
        <taxon>Embryophyta</taxon>
        <taxon>Tracheophyta</taxon>
        <taxon>Spermatophyta</taxon>
        <taxon>Magnoliopsida</taxon>
        <taxon>Liliopsida</taxon>
        <taxon>Poales</taxon>
        <taxon>Poaceae</taxon>
        <taxon>BOP clade</taxon>
        <taxon>Pooideae</taxon>
        <taxon>Poodae</taxon>
        <taxon>Poeae</taxon>
        <taxon>Poeae Chloroplast Group 1 (Aveneae type)</taxon>
        <taxon>Aveninae</taxon>
        <taxon>Avena</taxon>
    </lineage>
</organism>
<dbReference type="EnsemblPlants" id="AVESA.00010b.r2.2CG0295360.1">
    <property type="protein sequence ID" value="AVESA.00010b.r2.2CG0295360.1.CDS"/>
    <property type="gene ID" value="AVESA.00010b.r2.2CG0295360"/>
</dbReference>
<keyword evidence="2" id="KW-1185">Reference proteome</keyword>
<evidence type="ECO:0000313" key="1">
    <source>
        <dbReference type="EnsemblPlants" id="AVESA.00010b.r2.2CG0295360.1.CDS"/>
    </source>
</evidence>
<accession>A0ACD5UPL9</accession>
<evidence type="ECO:0000313" key="2">
    <source>
        <dbReference type="Proteomes" id="UP001732700"/>
    </source>
</evidence>
<reference evidence="1" key="2">
    <citation type="submission" date="2025-09" db="UniProtKB">
        <authorList>
            <consortium name="EnsemblPlants"/>
        </authorList>
    </citation>
    <scope>IDENTIFICATION</scope>
</reference>
<name>A0ACD5UPL9_AVESA</name>
<proteinExistence type="predicted"/>
<sequence length="172" mass="18141">MKLGSQGLEVSAQGLGCMGYGEGTPEADMIALLHHAVAAGVTLLDTSDIYGPHTNEILIGKALQGGVREKVEVATKFGITLADGKWGIRGDPAYVRAACEGSLARLGVDCIDLYYQHRMDTGTPVEITMGEIKKLVEEGKVKYVGLSEASASTISSSDYRRPAGVVSLVKGR</sequence>